<dbReference type="AlphaFoldDB" id="C1NAE8"/>
<name>C1NAE8_MICPC</name>
<dbReference type="RefSeq" id="XP_003064951.1">
    <property type="nucleotide sequence ID" value="XM_003064905.1"/>
</dbReference>
<protein>
    <submittedName>
        <fullName evidence="2">Predicted protein</fullName>
    </submittedName>
</protein>
<dbReference type="GeneID" id="9690333"/>
<evidence type="ECO:0000313" key="3">
    <source>
        <dbReference type="Proteomes" id="UP000001876"/>
    </source>
</evidence>
<keyword evidence="3" id="KW-1185">Reference proteome</keyword>
<reference evidence="2 3" key="1">
    <citation type="journal article" date="2009" name="Science">
        <title>Green evolution and dynamic adaptations revealed by genomes of the marine picoeukaryotes Micromonas.</title>
        <authorList>
            <person name="Worden A.Z."/>
            <person name="Lee J.H."/>
            <person name="Mock T."/>
            <person name="Rouze P."/>
            <person name="Simmons M.P."/>
            <person name="Aerts A.L."/>
            <person name="Allen A.E."/>
            <person name="Cuvelier M.L."/>
            <person name="Derelle E."/>
            <person name="Everett M.V."/>
            <person name="Foulon E."/>
            <person name="Grimwood J."/>
            <person name="Gundlach H."/>
            <person name="Henrissat B."/>
            <person name="Napoli C."/>
            <person name="McDonald S.M."/>
            <person name="Parker M.S."/>
            <person name="Rombauts S."/>
            <person name="Salamov A."/>
            <person name="Von Dassow P."/>
            <person name="Badger J.H."/>
            <person name="Coutinho P.M."/>
            <person name="Demir E."/>
            <person name="Dubchak I."/>
            <person name="Gentemann C."/>
            <person name="Eikrem W."/>
            <person name="Gready J.E."/>
            <person name="John U."/>
            <person name="Lanier W."/>
            <person name="Lindquist E.A."/>
            <person name="Lucas S."/>
            <person name="Mayer K.F."/>
            <person name="Moreau H."/>
            <person name="Not F."/>
            <person name="Otillar R."/>
            <person name="Panaud O."/>
            <person name="Pangilinan J."/>
            <person name="Paulsen I."/>
            <person name="Piegu B."/>
            <person name="Poliakov A."/>
            <person name="Robbens S."/>
            <person name="Schmutz J."/>
            <person name="Toulza E."/>
            <person name="Wyss T."/>
            <person name="Zelensky A."/>
            <person name="Zhou K."/>
            <person name="Armbrust E.V."/>
            <person name="Bhattacharya D."/>
            <person name="Goodenough U.W."/>
            <person name="Van de Peer Y."/>
            <person name="Grigoriev I.V."/>
        </authorList>
    </citation>
    <scope>NUCLEOTIDE SEQUENCE [LARGE SCALE GENOMIC DNA]</scope>
    <source>
        <strain evidence="2 3">CCMP1545</strain>
    </source>
</reference>
<feature type="region of interest" description="Disordered" evidence="1">
    <location>
        <begin position="1"/>
        <end position="22"/>
    </location>
</feature>
<gene>
    <name evidence="2" type="ORF">MICPUCDRAFT_54872</name>
</gene>
<evidence type="ECO:0000313" key="2">
    <source>
        <dbReference type="EMBL" id="EEH50931.1"/>
    </source>
</evidence>
<organism evidence="3">
    <name type="scientific">Micromonas pusilla (strain CCMP1545)</name>
    <name type="common">Picoplanktonic green alga</name>
    <dbReference type="NCBI Taxonomy" id="564608"/>
    <lineage>
        <taxon>Eukaryota</taxon>
        <taxon>Viridiplantae</taxon>
        <taxon>Chlorophyta</taxon>
        <taxon>Mamiellophyceae</taxon>
        <taxon>Mamiellales</taxon>
        <taxon>Mamiellaceae</taxon>
        <taxon>Micromonas</taxon>
    </lineage>
</organism>
<sequence length="235" mass="26349">MPSFRLTTAREPTTPPESYPLVENLTPEKSALVERILAKSPDFATRKRKERDVPFRVTDAARVTLERNNCPRAAIDACASKEDVEKLFDDYVYAITGPQAAFLKDFGIDVSEVKTRDVASALIRKMKYKLPATEKQMREHARIYRRDNITGETPVGLTEAAASSLIHDLNNMLPITGLQRDSLMFNGLPDHEIPESFNAASAMLARFERKTPADTQQRRVAQAIRRSEGAISLTD</sequence>
<proteinExistence type="predicted"/>
<accession>C1NAE8</accession>
<evidence type="ECO:0000256" key="1">
    <source>
        <dbReference type="SAM" id="MobiDB-lite"/>
    </source>
</evidence>
<dbReference type="KEGG" id="mpp:MICPUCDRAFT_54872"/>
<dbReference type="EMBL" id="GG663753">
    <property type="protein sequence ID" value="EEH50931.1"/>
    <property type="molecule type" value="Genomic_DNA"/>
</dbReference>
<dbReference type="Proteomes" id="UP000001876">
    <property type="component" value="Unassembled WGS sequence"/>
</dbReference>